<reference evidence="2 3" key="1">
    <citation type="submission" date="2017-09" db="EMBL/GenBank/DDBJ databases">
        <title>The draft genome sequences of Marinobacter sp. PWS21.</title>
        <authorList>
            <person name="Cao J."/>
        </authorList>
    </citation>
    <scope>NUCLEOTIDE SEQUENCE [LARGE SCALE GENOMIC DNA]</scope>
    <source>
        <strain evidence="2 3">PWS21</strain>
    </source>
</reference>
<sequence length="250" mass="28294">MAELHIPRLANLTDAQLETSLAAIDDIRECYRVLEKGGLNVVGEVLKGQGAFYEMDHYPQDDVYDRDTASQYYYHAHRDDHAEHGHFHLFLRNAALPGAAAPALGPAGEDRVAHLVAISMDAWGYPTDLFTVNRWVTDESWLPAQAIVTALDLFAIDHAYPSWPVNRWLTAMVRCFRPQIEALLYHRDQVIEQRGAQNLQQVLEDRSLEITGTVPIDVASWADKLAAERRRRDRVGQLRVPQFEGAARGR</sequence>
<dbReference type="Pfam" id="PF22308">
    <property type="entry name" value="DUF6969"/>
    <property type="match status" value="1"/>
</dbReference>
<accession>A0A2G1UL94</accession>
<keyword evidence="3" id="KW-1185">Reference proteome</keyword>
<evidence type="ECO:0000313" key="3">
    <source>
        <dbReference type="Proteomes" id="UP000231409"/>
    </source>
</evidence>
<proteinExistence type="predicted"/>
<evidence type="ECO:0000313" key="2">
    <source>
        <dbReference type="EMBL" id="PHQ15274.1"/>
    </source>
</evidence>
<dbReference type="EMBL" id="NTFH01000007">
    <property type="protein sequence ID" value="PHQ15274.1"/>
    <property type="molecule type" value="Genomic_DNA"/>
</dbReference>
<protein>
    <recommendedName>
        <fullName evidence="1">DUF6969 domain-containing protein</fullName>
    </recommendedName>
</protein>
<name>A0A2G1UL94_9GAMM</name>
<organism evidence="2 3">
    <name type="scientific">Marinobacter profundi</name>
    <dbReference type="NCBI Taxonomy" id="2666256"/>
    <lineage>
        <taxon>Bacteria</taxon>
        <taxon>Pseudomonadati</taxon>
        <taxon>Pseudomonadota</taxon>
        <taxon>Gammaproteobacteria</taxon>
        <taxon>Pseudomonadales</taxon>
        <taxon>Marinobacteraceae</taxon>
        <taxon>Marinobacter</taxon>
    </lineage>
</organism>
<evidence type="ECO:0000259" key="1">
    <source>
        <dbReference type="Pfam" id="PF22308"/>
    </source>
</evidence>
<dbReference type="InterPro" id="IPR054242">
    <property type="entry name" value="DUF6969"/>
</dbReference>
<feature type="domain" description="DUF6969" evidence="1">
    <location>
        <begin position="22"/>
        <end position="216"/>
    </location>
</feature>
<comment type="caution">
    <text evidence="2">The sequence shown here is derived from an EMBL/GenBank/DDBJ whole genome shotgun (WGS) entry which is preliminary data.</text>
</comment>
<dbReference type="Proteomes" id="UP000231409">
    <property type="component" value="Unassembled WGS sequence"/>
</dbReference>
<dbReference type="AlphaFoldDB" id="A0A2G1UL94"/>
<dbReference type="RefSeq" id="WP_099614399.1">
    <property type="nucleotide sequence ID" value="NZ_KZ319370.1"/>
</dbReference>
<gene>
    <name evidence="2" type="ORF">CLH61_09085</name>
</gene>